<evidence type="ECO:0000313" key="1">
    <source>
        <dbReference type="EMBL" id="KAF7257504.1"/>
    </source>
</evidence>
<reference evidence="1" key="1">
    <citation type="submission" date="2019-07" db="EMBL/GenBank/DDBJ databases">
        <title>Annotation for the trematode Paragonimus miyazaki's.</title>
        <authorList>
            <person name="Choi Y.-J."/>
        </authorList>
    </citation>
    <scope>NUCLEOTIDE SEQUENCE</scope>
    <source>
        <strain evidence="1">Japan</strain>
    </source>
</reference>
<dbReference type="Proteomes" id="UP000822476">
    <property type="component" value="Unassembled WGS sequence"/>
</dbReference>
<organism evidence="1 2">
    <name type="scientific">Paragonimus skrjabini miyazakii</name>
    <dbReference type="NCBI Taxonomy" id="59628"/>
    <lineage>
        <taxon>Eukaryota</taxon>
        <taxon>Metazoa</taxon>
        <taxon>Spiralia</taxon>
        <taxon>Lophotrochozoa</taxon>
        <taxon>Platyhelminthes</taxon>
        <taxon>Trematoda</taxon>
        <taxon>Digenea</taxon>
        <taxon>Plagiorchiida</taxon>
        <taxon>Troglotremata</taxon>
        <taxon>Troglotrematidae</taxon>
        <taxon>Paragonimus</taxon>
    </lineage>
</organism>
<gene>
    <name evidence="1" type="ORF">EG68_05653</name>
</gene>
<dbReference type="EMBL" id="JTDE01002343">
    <property type="protein sequence ID" value="KAF7257504.1"/>
    <property type="molecule type" value="Genomic_DNA"/>
</dbReference>
<protein>
    <submittedName>
        <fullName evidence="1">Uncharacterized protein</fullName>
    </submittedName>
</protein>
<name>A0A8S9YSB1_9TREM</name>
<evidence type="ECO:0000313" key="2">
    <source>
        <dbReference type="Proteomes" id="UP000822476"/>
    </source>
</evidence>
<keyword evidence="2" id="KW-1185">Reference proteome</keyword>
<proteinExistence type="predicted"/>
<comment type="caution">
    <text evidence="1">The sequence shown here is derived from an EMBL/GenBank/DDBJ whole genome shotgun (WGS) entry which is preliminary data.</text>
</comment>
<sequence length="73" mass="8304">MSPSASSVPHQESLSGPGFLLFRYSTAYLLNGVTDSFWFMPICNIFQTLQNFNVISCPDRTVDKLSVEELYHR</sequence>
<dbReference type="AlphaFoldDB" id="A0A8S9YSB1"/>
<accession>A0A8S9YSB1</accession>